<evidence type="ECO:0000256" key="1">
    <source>
        <dbReference type="SAM" id="MobiDB-lite"/>
    </source>
</evidence>
<dbReference type="Proteomes" id="UP000199250">
    <property type="component" value="Unassembled WGS sequence"/>
</dbReference>
<evidence type="ECO:0008006" key="6">
    <source>
        <dbReference type="Google" id="ProtNLM"/>
    </source>
</evidence>
<feature type="region of interest" description="Disordered" evidence="1">
    <location>
        <begin position="85"/>
        <end position="107"/>
    </location>
</feature>
<evidence type="ECO:0000313" key="3">
    <source>
        <dbReference type="EMBL" id="SEJ21231.1"/>
    </source>
</evidence>
<evidence type="ECO:0000313" key="4">
    <source>
        <dbReference type="Proteomes" id="UP000199005"/>
    </source>
</evidence>
<evidence type="ECO:0000313" key="5">
    <source>
        <dbReference type="Proteomes" id="UP000199250"/>
    </source>
</evidence>
<accession>A0A1H6WWD1</accession>
<dbReference type="InterPro" id="IPR013785">
    <property type="entry name" value="Aldolase_TIM"/>
</dbReference>
<dbReference type="Proteomes" id="UP000199005">
    <property type="component" value="Unassembled WGS sequence"/>
</dbReference>
<protein>
    <recommendedName>
        <fullName evidence="6">NADH:flavin oxidoreductase / NADH oxidase family protein</fullName>
    </recommendedName>
</protein>
<name>A0A1H6WWD1_9GAMM</name>
<dbReference type="STRING" id="170623.SAMN04244579_03511"/>
<sequence length="122" mass="12725">MNRPAEGNDHIAEGDPRIADTHIPWAPGFMGPIAERVRREVGIPVASAWGFGTPQVAERAVKEGQLDLAMIGRALCPLAGALPQLKSPSGGRRRSGAGRDGLAGCCSSPSVFRISQVQPSSA</sequence>
<reference evidence="4 5" key="1">
    <citation type="submission" date="2016-10" db="EMBL/GenBank/DDBJ databases">
        <authorList>
            <person name="de Groot N.N."/>
        </authorList>
    </citation>
    <scope>NUCLEOTIDE SEQUENCE [LARGE SCALE GENOMIC DNA]</scope>
    <source>
        <strain evidence="3 4">DSM 1041</strain>
        <strain evidence="2 5">DSM 373</strain>
    </source>
</reference>
<organism evidence="3 4">
    <name type="scientific">Azotobacter beijerinckii</name>
    <dbReference type="NCBI Taxonomy" id="170623"/>
    <lineage>
        <taxon>Bacteria</taxon>
        <taxon>Pseudomonadati</taxon>
        <taxon>Pseudomonadota</taxon>
        <taxon>Gammaproteobacteria</taxon>
        <taxon>Pseudomonadales</taxon>
        <taxon>Pseudomonadaceae</taxon>
        <taxon>Azotobacter</taxon>
    </lineage>
</organism>
<dbReference type="EMBL" id="FNYQ01000055">
    <property type="protein sequence ID" value="SEJ16379.1"/>
    <property type="molecule type" value="Genomic_DNA"/>
</dbReference>
<proteinExistence type="predicted"/>
<dbReference type="SUPFAM" id="SSF51395">
    <property type="entry name" value="FMN-linked oxidoreductases"/>
    <property type="match status" value="1"/>
</dbReference>
<dbReference type="Gene3D" id="3.20.20.70">
    <property type="entry name" value="Aldolase class I"/>
    <property type="match status" value="1"/>
</dbReference>
<evidence type="ECO:0000313" key="2">
    <source>
        <dbReference type="EMBL" id="SEJ16379.1"/>
    </source>
</evidence>
<dbReference type="AlphaFoldDB" id="A0A1H6WWD1"/>
<dbReference type="EMBL" id="FNYO01000052">
    <property type="protein sequence ID" value="SEJ21231.1"/>
    <property type="molecule type" value="Genomic_DNA"/>
</dbReference>
<gene>
    <name evidence="2" type="ORF">SAMN04244572_02973</name>
    <name evidence="3" type="ORF">SAMN04244579_03511</name>
</gene>